<reference evidence="1" key="2">
    <citation type="submission" date="2022-03" db="EMBL/GenBank/DDBJ databases">
        <authorList>
            <person name="Du K."/>
            <person name="Yang F."/>
            <person name="Zhang J.T."/>
            <person name="Yu R.C."/>
            <person name="Deng Z."/>
            <person name="Li W.F."/>
            <person name="Chen Y."/>
            <person name="Li Q."/>
            <person name="Zhou C.Z."/>
        </authorList>
    </citation>
    <scope>NUCLEOTIDE SEQUENCE</scope>
</reference>
<proteinExistence type="evidence at protein level"/>
<keyword evidence="2" id="KW-0002">3D-structure</keyword>
<evidence type="ECO:0007829" key="2">
    <source>
        <dbReference type="PDB" id="8HDR"/>
    </source>
</evidence>
<name>A0ACD6BAM6_9CAUD</name>
<reference evidence="2" key="3">
    <citation type="journal article" date="2023" name="Proc. Natl. Acad. Sci. U.S.A.">
        <title>Fine structure and assembly pattern of a minimal myophage Pam3.</title>
        <authorList>
            <person name="Yang F."/>
            <person name="Jiang Y.L."/>
            <person name="Zhang J.T."/>
            <person name="Zhu J."/>
            <person name="Du K."/>
            <person name="Yu R.C."/>
            <person name="Wei Z.L."/>
            <person name="Kong W.W."/>
            <person name="Cui N."/>
            <person name="Li W.F."/>
            <person name="Chen Y."/>
            <person name="Li Q."/>
            <person name="Zhou C.Z."/>
        </authorList>
    </citation>
    <scope>STRUCTURE BY ELECTRON MICROSCOPY (3.66 ANGSTROMS) OF 1-110</scope>
</reference>
<accession>A0A9E7J195</accession>
<protein>
    <submittedName>
        <fullName evidence="1">Connector protein</fullName>
    </submittedName>
</protein>
<dbReference type="PDB" id="8HDR">
    <property type="method" value="EM"/>
    <property type="resolution" value="3.66 A"/>
    <property type="chains" value="A/B/C/D/E/F=1-110"/>
</dbReference>
<gene>
    <name evidence="1" type="ORF">Pam3_11</name>
</gene>
<dbReference type="EMBL" id="ON014755">
    <property type="protein sequence ID" value="UQS95082.1"/>
    <property type="molecule type" value="Genomic_DNA"/>
</dbReference>
<sequence length="110" mass="12010">MIDVAIAIDAESVEVTWRNRSGGSYDSRGNATGASWADTQIRAAIQPVSGRELQDLPEGVRSKVTLVAWTRSEVAENDQIIYLGDAYRVYAARPRPMDGFTRIALGKVSP</sequence>
<accession>A0ACD6BAM6</accession>
<organism evidence="1">
    <name type="scientific">Pseudanabaena phage Pam3</name>
    <dbReference type="NCBI Taxonomy" id="2936519"/>
    <lineage>
        <taxon>Viruses</taxon>
        <taxon>Duplodnaviria</taxon>
        <taxon>Heunggongvirae</taxon>
        <taxon>Uroviricota</taxon>
        <taxon>Caudoviricetes</taxon>
    </lineage>
</organism>
<evidence type="ECO:0000313" key="1">
    <source>
        <dbReference type="EMBL" id="UQS95082.1"/>
    </source>
</evidence>
<reference evidence="1" key="1">
    <citation type="journal article" date="2022" name="Microbiome">
        <title>Comparative genomic analysis of five freshwater cyanophages and reference-guided metagenomic data mining.</title>
        <authorList>
            <person name="Du K."/>
            <person name="Yang F."/>
            <person name="Zhang J.T."/>
            <person name="Yu R.C."/>
            <person name="Deng Z."/>
            <person name="Li W.F."/>
            <person name="Chen Y."/>
            <person name="Li Q."/>
            <person name="Zhou C.Z."/>
        </authorList>
    </citation>
    <scope>NUCLEOTIDE SEQUENCE</scope>
</reference>